<dbReference type="SMART" id="SM00490">
    <property type="entry name" value="HELICc"/>
    <property type="match status" value="1"/>
</dbReference>
<feature type="region of interest" description="Disordered" evidence="5">
    <location>
        <begin position="1684"/>
        <end position="1707"/>
    </location>
</feature>
<feature type="compositionally biased region" description="Acidic residues" evidence="5">
    <location>
        <begin position="2074"/>
        <end position="2086"/>
    </location>
</feature>
<dbReference type="GO" id="GO:0005524">
    <property type="term" value="F:ATP binding"/>
    <property type="evidence" value="ECO:0007669"/>
    <property type="project" value="UniProtKB-KW"/>
</dbReference>
<dbReference type="RefSeq" id="XP_028528142.1">
    <property type="nucleotide sequence ID" value="XM_028671495.1"/>
</dbReference>
<feature type="region of interest" description="Disordered" evidence="5">
    <location>
        <begin position="1772"/>
        <end position="1828"/>
    </location>
</feature>
<dbReference type="GO" id="GO:0005634">
    <property type="term" value="C:nucleus"/>
    <property type="evidence" value="ECO:0007669"/>
    <property type="project" value="TreeGrafter"/>
</dbReference>
<feature type="domain" description="Helicase C-terminal" evidence="8">
    <location>
        <begin position="937"/>
        <end position="1109"/>
    </location>
</feature>
<dbReference type="PANTHER" id="PTHR18934">
    <property type="entry name" value="ATP-DEPENDENT RNA HELICASE"/>
    <property type="match status" value="1"/>
</dbReference>
<dbReference type="Proteomes" id="UP000220797">
    <property type="component" value="Unassembled WGS sequence"/>
</dbReference>
<dbReference type="SMART" id="SM00487">
    <property type="entry name" value="DEXDc"/>
    <property type="match status" value="1"/>
</dbReference>
<keyword evidence="1" id="KW-0547">Nucleotide-binding</keyword>
<sequence>MKCNFKIDTKRRNFNTNNYNSLNKKRYLSNDYTDNDKKMSNKSKENKFYKSYSSKKLNDFANKEKYEKTERMYFENNINNIKRIGSSDNHQEKKYKEKNMFNKYGENSYKKYYYKSNNYHQDEKKNYINNNYNMKNIYNTDNEKNDSPNFKKGNKNKKDEENLVESLKSEHEETYFNTYNSINNQRQIQKTKSTHIKGNQNVINQNSFNVSNCNIQNEEYLLKNNRNDNLYLYKNNIKNFNKLNENYGNNELGIIIQNSYEKDSHNSFNNINETMYKSTDKLNTKTRDNINSYNYNMDNMNYNNDNNNYRNEYYNNDIYNNEYYNNDNYNYYNCENNNNYNNIYHNNINNNDHINNNDNRNNNNNNNASNVKYKNSYNNYYNKNYKFQTNYRNNDNYSYNCTQNRGKHEESKISSSLTFELDKQNIKIDENNKMVNSKIIYRDSDYCFSKHEENIRLYIKENNVNYNRKDKENFEIFNKNEKKKHENDYFSKKIHESDNIYNNYKENKEISIDDNYAKGKEKKITKKDNSIMKHHNYYKSNNINSYGNCSNNKNYRHNYNNYNNNNIDDYNNYYNNRNEFDIYKNEKKDYKNYENNNKVKPILYKDTKEIHREKTKKILLTEDIRNNAQSNIEKLSIYKSRDQIIEMINKNDITFIHGETGSGKSTCVPKFLFEENLKRNKNINIIITEPRRIACISLSKILSELTNEKLGEKIGYRISGESLYDNEKTVITYITIGYLFKLFLHHKNIYKKFTHVIIDEIHERSILLDIVLLFIKLYLHNKKKEEQMFKLIIMSATMQSNLFYSYFKHPNIKMDSIFIGTKIYNIDTFYIEDIINYTKYENYSSNVCSLKNEKNENSNNKEDYINESVIEFILRKKNCKKLHLSSSSEMLLHKIKNEYDKNIYLFNNKSTEHIENKDLDVDEIIPANVFSNISNLCLELVYNLCLNGDSVLIFLSGMQDITDMYHHLSILINNSSNNYDIKFNIYMLHSCLYDNTIHKLKGNDTDINIFLSSNIAESSITIPNVRLVIDFCIQKNIEYNAKKKAHILVKKWINKSSMEQRKGRCGRTCHGICIRMISKHFLNLLRDHKISEIYTHSLHLLYLYILKSMYVLNRLINRNNSCSDNTSNNKYKQKKLTIYDVLSMIIEKPSKKKIKSTKYELEKVKAIIKIKNKLVISIIGQIMIRFNLTINFCRLLLYGIILDLTFDSIIIISILITNDIFPTFNLYSSKNIYSYGVSLQLSLKQKSYFDGKTYSEPIMLRNVFLEWLCIFLLYIQTLKNENKFNKNDLKSYYINTCTIMNKKNYINAKKLLCVINSVENLSRKVLKILNKNSNAYKSSIYLLKLLRGNICENVNVKNVFFIVTKYSYYDYSNQNLYLKFLLSLSFTPLFIHGTPNLPLKDLNDGKKKSKKLLNVLNFVTEKKLNIKNCIYFSGVYIYDINILKKALYIMCPYLSFDVYYNKNTYFVHFNNKGINNYLNSCQNKMISSSIYNINKDNNNDEVKNSDTYSNDGNYNYSNNNLLINHYLNTNNNLDNFNQVNKIVNSNVFMNHFSGSFSKRIDPKNYHEIIEKIKSELIYMYNNNVEKNIFTNFYSNILNLISPVDAIFPVYKNQNDEINNISLSTNIINMFSNGKWNFSLPLYNNNKNSNDISDYFNHNYELKKPKHLFLVKWILLNTDNYKIKKNKQKNSNNDNNKEDENNNCKENSEINENYNLSFYKENSEKNRNYLKYDIINDNNKNYQKSSMKNTDQRYYMKNENGNNENHLEFKNKQANDNEHNINEYKNEDKKIKQIKKEKENSTENEVYSSYDEVEDDDNDSEKNSNEYNYENNKNEIIYDSSSVCSEQNKKMKQKKMKCNLNFRSVLGFLSLCPFVYDLQKNIYENQTSDIYAVCASIDYSCTNDAYTWVNYATVIPNKYFLSFFLSSLPYHDNVIFQTRTNLLNTDILSINIFDSKEILFKNVKKNKNKNKLNDSYSSINNTNINKYDLIRINYVRYVLSKILLSFTLAYNNLEDKENNDFIIKNISNDISMKNERIHNLYDNFKTYSSKNEKNEIHHLKEHCLNQTKTKNKDTDSEEIEEEDYFSENDELSDIEENNILKENLYLKKIILNMIDENNTEKINYNNYKIENSDDHFNLSYLYNDENLEDLNEKWNNCKGEHLINKYDYLCNFLKSEQNFYTSKNIKEKTLNSTSLVKSCYLNNNFSVQILNSINAYTNSDLEEFIFFQPINFSSIKKINFQLRSIYYNEHSTNENF</sequence>
<feature type="region of interest" description="Disordered" evidence="5">
    <location>
        <begin position="139"/>
        <end position="160"/>
    </location>
</feature>
<dbReference type="InterPro" id="IPR027417">
    <property type="entry name" value="P-loop_NTPase"/>
</dbReference>
<evidence type="ECO:0000256" key="1">
    <source>
        <dbReference type="ARBA" id="ARBA00022741"/>
    </source>
</evidence>
<evidence type="ECO:0000256" key="5">
    <source>
        <dbReference type="SAM" id="MobiDB-lite"/>
    </source>
</evidence>
<proteinExistence type="predicted"/>
<keyword evidence="4" id="KW-0067">ATP-binding</keyword>
<dbReference type="CDD" id="cd18791">
    <property type="entry name" value="SF2_C_RHA"/>
    <property type="match status" value="1"/>
</dbReference>
<dbReference type="PROSITE" id="PS51192">
    <property type="entry name" value="HELICASE_ATP_BIND_1"/>
    <property type="match status" value="1"/>
</dbReference>
<dbReference type="GO" id="GO:0003723">
    <property type="term" value="F:RNA binding"/>
    <property type="evidence" value="ECO:0007669"/>
    <property type="project" value="TreeGrafter"/>
</dbReference>
<dbReference type="Pfam" id="PF00270">
    <property type="entry name" value="DEAD"/>
    <property type="match status" value="1"/>
</dbReference>
<gene>
    <name evidence="9" type="ORF">PGAL8A_00009800</name>
</gene>
<keyword evidence="6" id="KW-1133">Transmembrane helix</keyword>
<evidence type="ECO:0000256" key="2">
    <source>
        <dbReference type="ARBA" id="ARBA00022801"/>
    </source>
</evidence>
<feature type="domain" description="Helicase ATP-binding" evidence="7">
    <location>
        <begin position="645"/>
        <end position="816"/>
    </location>
</feature>
<evidence type="ECO:0000256" key="6">
    <source>
        <dbReference type="SAM" id="Phobius"/>
    </source>
</evidence>
<dbReference type="PROSITE" id="PS51194">
    <property type="entry name" value="HELICASE_CTER"/>
    <property type="match status" value="1"/>
</dbReference>
<dbReference type="InterPro" id="IPR011545">
    <property type="entry name" value="DEAD/DEAH_box_helicase_dom"/>
</dbReference>
<dbReference type="VEuPathDB" id="PlasmoDB:PGAL8A_00009800"/>
<accession>A0A1J1GS60</accession>
<dbReference type="OrthoDB" id="66977at2759"/>
<evidence type="ECO:0000256" key="4">
    <source>
        <dbReference type="ARBA" id="ARBA00022840"/>
    </source>
</evidence>
<evidence type="ECO:0000259" key="7">
    <source>
        <dbReference type="PROSITE" id="PS51192"/>
    </source>
</evidence>
<evidence type="ECO:0000259" key="8">
    <source>
        <dbReference type="PROSITE" id="PS51194"/>
    </source>
</evidence>
<protein>
    <submittedName>
        <fullName evidence="9">DEAD box helicase, putative</fullName>
    </submittedName>
</protein>
<keyword evidence="3 9" id="KW-0347">Helicase</keyword>
<dbReference type="EMBL" id="CVMV01000033">
    <property type="protein sequence ID" value="CRG95331.1"/>
    <property type="molecule type" value="Genomic_DNA"/>
</dbReference>
<feature type="region of interest" description="Disordered" evidence="5">
    <location>
        <begin position="2066"/>
        <end position="2086"/>
    </location>
</feature>
<dbReference type="GO" id="GO:0004386">
    <property type="term" value="F:helicase activity"/>
    <property type="evidence" value="ECO:0007669"/>
    <property type="project" value="UniProtKB-KW"/>
</dbReference>
<dbReference type="Gene3D" id="3.40.50.300">
    <property type="entry name" value="P-loop containing nucleotide triphosphate hydrolases"/>
    <property type="match status" value="2"/>
</dbReference>
<evidence type="ECO:0000256" key="3">
    <source>
        <dbReference type="ARBA" id="ARBA00022806"/>
    </source>
</evidence>
<keyword evidence="2" id="KW-0378">Hydrolase</keyword>
<reference evidence="9" key="1">
    <citation type="submission" date="2015-04" db="EMBL/GenBank/DDBJ databases">
        <authorList>
            <consortium name="Pathogen Informatics"/>
        </authorList>
    </citation>
    <scope>NUCLEOTIDE SEQUENCE [LARGE SCALE GENOMIC DNA]</scope>
    <source>
        <strain evidence="9">8A</strain>
    </source>
</reference>
<feature type="transmembrane region" description="Helical" evidence="6">
    <location>
        <begin position="1195"/>
        <end position="1216"/>
    </location>
</feature>
<keyword evidence="10" id="KW-1185">Reference proteome</keyword>
<dbReference type="InterPro" id="IPR014001">
    <property type="entry name" value="Helicase_ATP-bd"/>
</dbReference>
<keyword evidence="6" id="KW-0472">Membrane</keyword>
<name>A0A1J1GS60_PLAGA</name>
<dbReference type="Pfam" id="PF00271">
    <property type="entry name" value="Helicase_C"/>
    <property type="match status" value="1"/>
</dbReference>
<evidence type="ECO:0000313" key="9">
    <source>
        <dbReference type="EMBL" id="CRG95331.1"/>
    </source>
</evidence>
<evidence type="ECO:0000313" key="10">
    <source>
        <dbReference type="Proteomes" id="UP000220797"/>
    </source>
</evidence>
<dbReference type="CDD" id="cd17917">
    <property type="entry name" value="DEXHc_RHA-like"/>
    <property type="match status" value="1"/>
</dbReference>
<feature type="compositionally biased region" description="Basic and acidic residues" evidence="5">
    <location>
        <begin position="1772"/>
        <end position="1800"/>
    </location>
</feature>
<dbReference type="SUPFAM" id="SSF52540">
    <property type="entry name" value="P-loop containing nucleoside triphosphate hydrolases"/>
    <property type="match status" value="1"/>
</dbReference>
<dbReference type="PANTHER" id="PTHR18934:SF237">
    <property type="entry name" value="ATP-DEPENDENT DNA_RNA HELICASE DHX36"/>
    <property type="match status" value="1"/>
</dbReference>
<feature type="transmembrane region" description="Helical" evidence="6">
    <location>
        <begin position="1093"/>
        <end position="1112"/>
    </location>
</feature>
<comment type="caution">
    <text evidence="9">The sequence shown here is derived from an EMBL/GenBank/DDBJ whole genome shotgun (WGS) entry which is preliminary data.</text>
</comment>
<organism evidence="9 10">
    <name type="scientific">Plasmodium gallinaceum</name>
    <dbReference type="NCBI Taxonomy" id="5849"/>
    <lineage>
        <taxon>Eukaryota</taxon>
        <taxon>Sar</taxon>
        <taxon>Alveolata</taxon>
        <taxon>Apicomplexa</taxon>
        <taxon>Aconoidasida</taxon>
        <taxon>Haemosporida</taxon>
        <taxon>Plasmodiidae</taxon>
        <taxon>Plasmodium</taxon>
        <taxon>Plasmodium (Haemamoeba)</taxon>
    </lineage>
</organism>
<keyword evidence="6" id="KW-0812">Transmembrane</keyword>
<dbReference type="GO" id="GO:0016787">
    <property type="term" value="F:hydrolase activity"/>
    <property type="evidence" value="ECO:0007669"/>
    <property type="project" value="UniProtKB-KW"/>
</dbReference>
<feature type="compositionally biased region" description="Basic and acidic residues" evidence="5">
    <location>
        <begin position="1694"/>
        <end position="1707"/>
    </location>
</feature>
<dbReference type="InterPro" id="IPR001650">
    <property type="entry name" value="Helicase_C-like"/>
</dbReference>
<dbReference type="GeneID" id="39728620"/>